<accession>A0A921TIE6</accession>
<dbReference type="Proteomes" id="UP000717981">
    <property type="component" value="Unassembled WGS sequence"/>
</dbReference>
<keyword evidence="2" id="KW-0472">Membrane</keyword>
<dbReference type="AlphaFoldDB" id="A0A921TIE6"/>
<comment type="caution">
    <text evidence="3">The sequence shown here is derived from an EMBL/GenBank/DDBJ whole genome shotgun (WGS) entry which is preliminary data.</text>
</comment>
<name>A0A921TIE6_9GAMM</name>
<feature type="region of interest" description="Disordered" evidence="1">
    <location>
        <begin position="199"/>
        <end position="218"/>
    </location>
</feature>
<dbReference type="RefSeq" id="WP_162123937.1">
    <property type="nucleotide sequence ID" value="NZ_PDWK01000017.1"/>
</dbReference>
<evidence type="ECO:0000313" key="3">
    <source>
        <dbReference type="EMBL" id="KAF1689646.1"/>
    </source>
</evidence>
<gene>
    <name evidence="3" type="ORF">CR938_04975</name>
</gene>
<evidence type="ECO:0000256" key="1">
    <source>
        <dbReference type="SAM" id="MobiDB-lite"/>
    </source>
</evidence>
<feature type="transmembrane region" description="Helical" evidence="2">
    <location>
        <begin position="50"/>
        <end position="70"/>
    </location>
</feature>
<keyword evidence="4" id="KW-1185">Reference proteome</keyword>
<reference evidence="3" key="1">
    <citation type="submission" date="2017-10" db="EMBL/GenBank/DDBJ databases">
        <title>Whole genome sequencing of members of genus Pseudoxanthomonas.</title>
        <authorList>
            <person name="Kumar S."/>
            <person name="Bansal K."/>
            <person name="Kaur A."/>
            <person name="Patil P."/>
            <person name="Sharma S."/>
            <person name="Patil P.B."/>
        </authorList>
    </citation>
    <scope>NUCLEOTIDE SEQUENCE</scope>
    <source>
        <strain evidence="3">DSM 22914</strain>
    </source>
</reference>
<keyword evidence="2" id="KW-1133">Transmembrane helix</keyword>
<organism evidence="3 4">
    <name type="scientific">Pseudoxanthomonas taiwanensis</name>
    <dbReference type="NCBI Taxonomy" id="176598"/>
    <lineage>
        <taxon>Bacteria</taxon>
        <taxon>Pseudomonadati</taxon>
        <taxon>Pseudomonadota</taxon>
        <taxon>Gammaproteobacteria</taxon>
        <taxon>Lysobacterales</taxon>
        <taxon>Lysobacteraceae</taxon>
        <taxon>Pseudoxanthomonas</taxon>
    </lineage>
</organism>
<keyword evidence="2" id="KW-0812">Transmembrane</keyword>
<protein>
    <submittedName>
        <fullName evidence="3">Uncharacterized protein</fullName>
    </submittedName>
</protein>
<sequence length="412" mass="45537">MPSVHTGGGATLEEIDAIELWGRGISGFAAALFLWPGWIRRLYDGTRGRLRAWFVLLLRTLLVMVAVYVAQEALVRWLVARGTPAQLRSAQHLVLLQNGLHRNLVELEGLDVDRARMSGPDGKAFLAVFPLLGSGLGERVEADFDPALRGEVTRKLVVSAMGDPNERMRHYVDLYGSLAALYQPFDQARAQIQAKAGGGWQQYRKRRRRRALTPDAPPRRYHASIRSQVRGNGVPVPHDWHPADRAGFIAAASRWPLEDARTRLRQAVGEHIPGLRGGALPDHVNSLYTEPEHQAPLLRVLGYTCIESFDAGRAGRDAAAFKREVYDREAECQTARQLALEGDVQAGRDARRALLVPFIALVFSLYGALAHIAKFGLYTLALFRGYRCSAPPGCSPASPWPRRCWASCCAPG</sequence>
<dbReference type="EMBL" id="PDWK01000017">
    <property type="protein sequence ID" value="KAF1689646.1"/>
    <property type="molecule type" value="Genomic_DNA"/>
</dbReference>
<feature type="transmembrane region" description="Helical" evidence="2">
    <location>
        <begin position="20"/>
        <end position="38"/>
    </location>
</feature>
<feature type="transmembrane region" description="Helical" evidence="2">
    <location>
        <begin position="354"/>
        <end position="377"/>
    </location>
</feature>
<dbReference type="OrthoDB" id="6891845at2"/>
<proteinExistence type="predicted"/>
<evidence type="ECO:0000313" key="4">
    <source>
        <dbReference type="Proteomes" id="UP000717981"/>
    </source>
</evidence>
<evidence type="ECO:0000256" key="2">
    <source>
        <dbReference type="SAM" id="Phobius"/>
    </source>
</evidence>